<proteinExistence type="predicted"/>
<dbReference type="KEGG" id="fgg:FSB75_11415"/>
<accession>A0A5B8UJA1</accession>
<keyword evidence="2" id="KW-0808">Transferase</keyword>
<name>A0A5B8UJA1_9BACT</name>
<dbReference type="OrthoDB" id="396512at2"/>
<dbReference type="Proteomes" id="UP000321204">
    <property type="component" value="Chromosome"/>
</dbReference>
<dbReference type="Pfam" id="PF00535">
    <property type="entry name" value="Glycos_transf_2"/>
    <property type="match status" value="1"/>
</dbReference>
<keyword evidence="3" id="KW-1185">Reference proteome</keyword>
<dbReference type="Gene3D" id="3.90.550.10">
    <property type="entry name" value="Spore Coat Polysaccharide Biosynthesis Protein SpsA, Chain A"/>
    <property type="match status" value="1"/>
</dbReference>
<reference evidence="2 3" key="1">
    <citation type="journal article" date="2015" name="Int. J. Syst. Evol. Microbiol.">
        <title>Flavisolibacter ginsenosidimutans sp. nov., with ginsenoside-converting activity isolated from soil used for cultivating ginseng.</title>
        <authorList>
            <person name="Zhao Y."/>
            <person name="Liu Q."/>
            <person name="Kang M.S."/>
            <person name="Jin F."/>
            <person name="Yu H."/>
            <person name="Im W.T."/>
        </authorList>
    </citation>
    <scope>NUCLEOTIDE SEQUENCE [LARGE SCALE GENOMIC DNA]</scope>
    <source>
        <strain evidence="2 3">Gsoil 636</strain>
    </source>
</reference>
<evidence type="ECO:0000313" key="2">
    <source>
        <dbReference type="EMBL" id="QEC56476.1"/>
    </source>
</evidence>
<evidence type="ECO:0000259" key="1">
    <source>
        <dbReference type="Pfam" id="PF00535"/>
    </source>
</evidence>
<dbReference type="SUPFAM" id="SSF53448">
    <property type="entry name" value="Nucleotide-diphospho-sugar transferases"/>
    <property type="match status" value="1"/>
</dbReference>
<gene>
    <name evidence="2" type="ORF">FSB75_11415</name>
</gene>
<evidence type="ECO:0000313" key="3">
    <source>
        <dbReference type="Proteomes" id="UP000321204"/>
    </source>
</evidence>
<feature type="domain" description="Glycosyltransferase 2-like" evidence="1">
    <location>
        <begin position="5"/>
        <end position="113"/>
    </location>
</feature>
<organism evidence="2 3">
    <name type="scientific">Flavisolibacter ginsenosidimutans</name>
    <dbReference type="NCBI Taxonomy" id="661481"/>
    <lineage>
        <taxon>Bacteria</taxon>
        <taxon>Pseudomonadati</taxon>
        <taxon>Bacteroidota</taxon>
        <taxon>Chitinophagia</taxon>
        <taxon>Chitinophagales</taxon>
        <taxon>Chitinophagaceae</taxon>
        <taxon>Flavisolibacter</taxon>
    </lineage>
</organism>
<protein>
    <submittedName>
        <fullName evidence="2">Glycosyltransferase</fullName>
    </submittedName>
</protein>
<sequence>MPFLSIIIPTKNRQYTCLFAIESALRLNRDDVEIIVQDCSDTDVLKKQILEKFGTASNIKYFHSADNPSMTENWNRAFDNATGEYQCAIGDDDAVLPELYEAARWAKANAMDAIAHTGDSAAYSYKWPDFGDEELRGKLVILHPFDGKVEERSTKKVIDSIIDRVDLSYSSLPMAYHCLISKALLDRVRTATGKLLDGTSLDVYSAYVFSLLIDKFVFVNYPLTIYGACGKSNTNRLSRGNAKAHFNEFKTLRFPAIIPRVFNMQTTVAESMHCAFTTMKRQDLIERINLPYLYAYSAAEGVQELKATLRCMLANKVKLNVWARFAKTFSIKMAKNFVRFCMGNAWADKQYRNKQQVLVPCNNILEVIEYHKTHNQVKIFQGKQEIPASHLS</sequence>
<dbReference type="InterPro" id="IPR029044">
    <property type="entry name" value="Nucleotide-diphossugar_trans"/>
</dbReference>
<dbReference type="GO" id="GO:0016740">
    <property type="term" value="F:transferase activity"/>
    <property type="evidence" value="ECO:0007669"/>
    <property type="project" value="UniProtKB-KW"/>
</dbReference>
<dbReference type="EMBL" id="CP042433">
    <property type="protein sequence ID" value="QEC56476.1"/>
    <property type="molecule type" value="Genomic_DNA"/>
</dbReference>
<dbReference type="CDD" id="cd00761">
    <property type="entry name" value="Glyco_tranf_GTA_type"/>
    <property type="match status" value="1"/>
</dbReference>
<dbReference type="AlphaFoldDB" id="A0A5B8UJA1"/>
<dbReference type="RefSeq" id="WP_146787259.1">
    <property type="nucleotide sequence ID" value="NZ_BAABIO010000001.1"/>
</dbReference>
<dbReference type="InterPro" id="IPR001173">
    <property type="entry name" value="Glyco_trans_2-like"/>
</dbReference>